<organism evidence="1 2">
    <name type="scientific">Hypoxylon rubiginosum</name>
    <dbReference type="NCBI Taxonomy" id="110542"/>
    <lineage>
        <taxon>Eukaryota</taxon>
        <taxon>Fungi</taxon>
        <taxon>Dikarya</taxon>
        <taxon>Ascomycota</taxon>
        <taxon>Pezizomycotina</taxon>
        <taxon>Sordariomycetes</taxon>
        <taxon>Xylariomycetidae</taxon>
        <taxon>Xylariales</taxon>
        <taxon>Hypoxylaceae</taxon>
        <taxon>Hypoxylon</taxon>
    </lineage>
</organism>
<protein>
    <submittedName>
        <fullName evidence="1">Uncharacterized protein</fullName>
    </submittedName>
</protein>
<reference evidence="1 2" key="1">
    <citation type="journal article" date="2022" name="New Phytol.">
        <title>Ecological generalism drives hyperdiversity of secondary metabolite gene clusters in xylarialean endophytes.</title>
        <authorList>
            <person name="Franco M.E.E."/>
            <person name="Wisecaver J.H."/>
            <person name="Arnold A.E."/>
            <person name="Ju Y.M."/>
            <person name="Slot J.C."/>
            <person name="Ahrendt S."/>
            <person name="Moore L.P."/>
            <person name="Eastman K.E."/>
            <person name="Scott K."/>
            <person name="Konkel Z."/>
            <person name="Mondo S.J."/>
            <person name="Kuo A."/>
            <person name="Hayes R.D."/>
            <person name="Haridas S."/>
            <person name="Andreopoulos B."/>
            <person name="Riley R."/>
            <person name="LaButti K."/>
            <person name="Pangilinan J."/>
            <person name="Lipzen A."/>
            <person name="Amirebrahimi M."/>
            <person name="Yan J."/>
            <person name="Adam C."/>
            <person name="Keymanesh K."/>
            <person name="Ng V."/>
            <person name="Louie K."/>
            <person name="Northen T."/>
            <person name="Drula E."/>
            <person name="Henrissat B."/>
            <person name="Hsieh H.M."/>
            <person name="Youens-Clark K."/>
            <person name="Lutzoni F."/>
            <person name="Miadlikowska J."/>
            <person name="Eastwood D.C."/>
            <person name="Hamelin R.C."/>
            <person name="Grigoriev I.V."/>
            <person name="U'Ren J.M."/>
        </authorList>
    </citation>
    <scope>NUCLEOTIDE SEQUENCE [LARGE SCALE GENOMIC DNA]</scope>
    <source>
        <strain evidence="1 2">ER1909</strain>
    </source>
</reference>
<dbReference type="EMBL" id="MU394330">
    <property type="protein sequence ID" value="KAI6084976.1"/>
    <property type="molecule type" value="Genomic_DNA"/>
</dbReference>
<keyword evidence="2" id="KW-1185">Reference proteome</keyword>
<gene>
    <name evidence="1" type="ORF">F4821DRAFT_279670</name>
</gene>
<comment type="caution">
    <text evidence="1">The sequence shown here is derived from an EMBL/GenBank/DDBJ whole genome shotgun (WGS) entry which is preliminary data.</text>
</comment>
<name>A0ACC0CWU4_9PEZI</name>
<dbReference type="Proteomes" id="UP001497680">
    <property type="component" value="Unassembled WGS sequence"/>
</dbReference>
<proteinExistence type="predicted"/>
<accession>A0ACC0CWU4</accession>
<sequence length="1051" mass="114917">MHRRKSQLLDRRKSTSSVRSVHLEHINPATAERDARAAATQAFARSQGHSATDATLWPPSRTNQSSKNDGTHHNRNSYSSLHRQQSIRFVPSRTSRTIRSHTMTSDITPDPNLSTPRTSTATNSREPRSMSRASATGIVSAAKGMAGDYINSLFVGEEHYTPEDDVASLPSSYRKIRKSRSMITSSGVSVTSRNYTQASTSTVADRMPAPSIGSSILERDENIPPAGLKAPKSMSFLRNRRDYPALFSQRRGGVSKGLFSDGGTRASDNRERPLKSQPSTFLRPKSMGADKFRMSMRDTSNDAAPVDERLPKDGSLRIRARKVSSNFKHKLKSFFNLTKGDSNEASFPPQQIEASRSHNTDWEDEEINEDAFPFQSAYDEAAISRVPSGVPSLHAVPSNQQLRSRQGSLESLNSEKRASDDRSRVTSWSNSDTNTINTMHSNREQQRLSIIREDGVHFPSSSVGLMSAGSRTGSSSHAKNSNKSVRHLPPPIPHQPATVDSQRIYSALMKKLNDTDQRSQNSEVQRQRSIDDFINSGVPPPRGSSRDYIVRGANTPPTIRRVMPESLLIASKSAGKKPVTRSLREGIDESPLHSMSGSLRRRFPPSASAPGAYEDEGFKDGGDIPPIPRIEAPTPPPRALSNRSSAFFASPTCHLFRTQSPYRRAIQDSMKAESEKSQLKSPEFNPWMGSLSSLPIRRPSMCESDMDKKMQYAKSIYSSNTEDPITTSSKNQVDNFPVPSNTHGDATIFIDPPVYRPTPPPVPKHREASSSSSVEWKTWLSANVSKLEGSPNGVNTSVLEYVVPSSRSSGHVREQAQINDEDDQSPVEVYKPTGANGVLAPIEHNARASSQASRRISNSRSLNTFYDRGNKEAESPAIQSRNVLCSTPSLASMGSTQEENISTEPARKGVFDSLRRRSLAHRPSLNTLPGNPTSRKLVKKQPGLKSYTTPTPSPRLTAGADKQYSNLSGTPDSKSKLGIAASTKSENVSPRAGAGAGADEDPYDTQGSGVLGPGVEGSPQTFGSKKIVDLFLSSRRRRMASGGEEGSSMFL</sequence>
<evidence type="ECO:0000313" key="1">
    <source>
        <dbReference type="EMBL" id="KAI6084976.1"/>
    </source>
</evidence>
<evidence type="ECO:0000313" key="2">
    <source>
        <dbReference type="Proteomes" id="UP001497680"/>
    </source>
</evidence>